<evidence type="ECO:0000313" key="8">
    <source>
        <dbReference type="Proteomes" id="UP001596201"/>
    </source>
</evidence>
<keyword evidence="8" id="KW-1185">Reference proteome</keyword>
<dbReference type="Pfam" id="PF07992">
    <property type="entry name" value="Pyr_redox_2"/>
    <property type="match status" value="1"/>
</dbReference>
<gene>
    <name evidence="7" type="ORF">ACFPJ5_08135</name>
</gene>
<proteinExistence type="inferred from homology"/>
<evidence type="ECO:0000256" key="5">
    <source>
        <dbReference type="ARBA" id="ARBA00023002"/>
    </source>
</evidence>
<keyword evidence="3" id="KW-0285">Flavoprotein</keyword>
<dbReference type="Proteomes" id="UP001596201">
    <property type="component" value="Unassembled WGS sequence"/>
</dbReference>
<dbReference type="InterPro" id="IPR023753">
    <property type="entry name" value="FAD/NAD-binding_dom"/>
</dbReference>
<reference evidence="7 8" key="1">
    <citation type="journal article" date="2019" name="Int. J. Syst. Evol. Microbiol.">
        <title>The Global Catalogue of Microorganisms (GCM) 10K type strain sequencing project: providing services to taxonomists for standard genome sequencing and annotation.</title>
        <authorList>
            <consortium name="The Broad Institute Genomics Platform"/>
            <consortium name="The Broad Institute Genome Sequencing Center for Infectious Disease"/>
            <person name="Wu L."/>
            <person name="Ma J."/>
        </authorList>
    </citation>
    <scope>NUCLEOTIDE SEQUENCE [LARGE SCALE GENOMIC DNA]</scope>
    <source>
        <strain evidence="7 8">CGMCC 1.12237</strain>
    </source>
</reference>
<dbReference type="PANTHER" id="PTHR42913">
    <property type="entry name" value="APOPTOSIS-INDUCING FACTOR 1"/>
    <property type="match status" value="1"/>
</dbReference>
<accession>A0ABD5RAD3</accession>
<evidence type="ECO:0000256" key="1">
    <source>
        <dbReference type="ARBA" id="ARBA00001974"/>
    </source>
</evidence>
<comment type="cofactor">
    <cofactor evidence="1">
        <name>FAD</name>
        <dbReference type="ChEBI" id="CHEBI:57692"/>
    </cofactor>
</comment>
<evidence type="ECO:0000256" key="2">
    <source>
        <dbReference type="ARBA" id="ARBA00005272"/>
    </source>
</evidence>
<evidence type="ECO:0000259" key="6">
    <source>
        <dbReference type="Pfam" id="PF07992"/>
    </source>
</evidence>
<organism evidence="7 8">
    <name type="scientific">Salinirubrum litoreum</name>
    <dbReference type="NCBI Taxonomy" id="1126234"/>
    <lineage>
        <taxon>Archaea</taxon>
        <taxon>Methanobacteriati</taxon>
        <taxon>Methanobacteriota</taxon>
        <taxon>Stenosarchaea group</taxon>
        <taxon>Halobacteria</taxon>
        <taxon>Halobacteriales</taxon>
        <taxon>Haloferacaceae</taxon>
        <taxon>Salinirubrum</taxon>
    </lineage>
</organism>
<evidence type="ECO:0000256" key="4">
    <source>
        <dbReference type="ARBA" id="ARBA00022827"/>
    </source>
</evidence>
<dbReference type="EC" id="1.6.5.-" evidence="7"/>
<dbReference type="AlphaFoldDB" id="A0ABD5RAD3"/>
<dbReference type="GO" id="GO:0016491">
    <property type="term" value="F:oxidoreductase activity"/>
    <property type="evidence" value="ECO:0007669"/>
    <property type="project" value="UniProtKB-KW"/>
</dbReference>
<dbReference type="InterPro" id="IPR051169">
    <property type="entry name" value="NADH-Q_oxidoreductase"/>
</dbReference>
<keyword evidence="4" id="KW-0274">FAD</keyword>
<dbReference type="EMBL" id="JBHSKX010000001">
    <property type="protein sequence ID" value="MFC5366908.1"/>
    <property type="molecule type" value="Genomic_DNA"/>
</dbReference>
<feature type="domain" description="FAD/NAD(P)-binding" evidence="6">
    <location>
        <begin position="1"/>
        <end position="309"/>
    </location>
</feature>
<dbReference type="SUPFAM" id="SSF51905">
    <property type="entry name" value="FAD/NAD(P)-binding domain"/>
    <property type="match status" value="2"/>
</dbReference>
<comment type="caution">
    <text evidence="7">The sequence shown here is derived from an EMBL/GenBank/DDBJ whole genome shotgun (WGS) entry which is preliminary data.</text>
</comment>
<dbReference type="InterPro" id="IPR036188">
    <property type="entry name" value="FAD/NAD-bd_sf"/>
</dbReference>
<dbReference type="Gene3D" id="3.50.50.100">
    <property type="match status" value="1"/>
</dbReference>
<keyword evidence="5 7" id="KW-0560">Oxidoreductase</keyword>
<sequence length="397" mass="41424">MQVAVLGAGYAGVTLARKLESRLPPDADVVLVDADPTHLVQHEVHRVIRRPSVADAIQVPLAELFDRVEVRVAEIADVDTDAKADGTPGGHATFESGETLDYDYGAVCLGAETAFYDIPGLREHATPLKRVDHAESIRADFLDLCETGGTAVVGGAGLSGVQVAGELAALAREKDADDRVDVVLLEQLDSVAPSFPENFQEAVSEALVERGVEIRTGTTVTEVRDGEITTDASRGDATESDSRERTLAYGQLVWTGGIAGTPAMDDDRPVVRRDLRLTDSTFVVGDAGRVVDADGQAVPASASAAIREASTAAANLEKLIEHDLSGEGGFAPRLDAYRFDVPGWIVSVGDGAVAQVGPTVVTGGAAKAMKATVGAGHLGSVGAVRQAVDLVEEELQA</sequence>
<evidence type="ECO:0000313" key="7">
    <source>
        <dbReference type="EMBL" id="MFC5366908.1"/>
    </source>
</evidence>
<comment type="similarity">
    <text evidence="2">Belongs to the NADH dehydrogenase family.</text>
</comment>
<name>A0ABD5RAD3_9EURY</name>
<evidence type="ECO:0000256" key="3">
    <source>
        <dbReference type="ARBA" id="ARBA00022630"/>
    </source>
</evidence>
<protein>
    <submittedName>
        <fullName evidence="7">NAD(P)/FAD-dependent oxidoreductase</fullName>
        <ecNumber evidence="7">1.6.5.-</ecNumber>
    </submittedName>
</protein>
<dbReference type="RefSeq" id="WP_227227759.1">
    <property type="nucleotide sequence ID" value="NZ_JAJCVJ010000001.1"/>
</dbReference>
<dbReference type="PANTHER" id="PTHR42913:SF3">
    <property type="entry name" value="64 KDA MITOCHONDRIAL NADH DEHYDROGENASE (EUROFUNG)"/>
    <property type="match status" value="1"/>
</dbReference>